<dbReference type="Pfam" id="PF03987">
    <property type="entry name" value="Autophagy_act_C"/>
    <property type="match status" value="1"/>
</dbReference>
<evidence type="ECO:0000256" key="7">
    <source>
        <dbReference type="ARBA" id="ARBA00029833"/>
    </source>
</evidence>
<dbReference type="GO" id="GO:0006914">
    <property type="term" value="P:autophagy"/>
    <property type="evidence" value="ECO:0007669"/>
    <property type="project" value="UniProtKB-KW"/>
</dbReference>
<evidence type="ECO:0000256" key="1">
    <source>
        <dbReference type="ARBA" id="ARBA00005696"/>
    </source>
</evidence>
<keyword evidence="3" id="KW-0808">Transferase</keyword>
<organism evidence="9 10">
    <name type="scientific">Phaeosphaeria nodorum (strain SN15 / ATCC MYA-4574 / FGSC 10173)</name>
    <name type="common">Glume blotch fungus</name>
    <name type="synonym">Parastagonospora nodorum</name>
    <dbReference type="NCBI Taxonomy" id="321614"/>
    <lineage>
        <taxon>Eukaryota</taxon>
        <taxon>Fungi</taxon>
        <taxon>Dikarya</taxon>
        <taxon>Ascomycota</taxon>
        <taxon>Pezizomycotina</taxon>
        <taxon>Dothideomycetes</taxon>
        <taxon>Pleosporomycetidae</taxon>
        <taxon>Pleosporales</taxon>
        <taxon>Pleosporineae</taxon>
        <taxon>Phaeosphaeriaceae</taxon>
        <taxon>Parastagonospora</taxon>
    </lineage>
</organism>
<evidence type="ECO:0000256" key="2">
    <source>
        <dbReference type="ARBA" id="ARBA00021099"/>
    </source>
</evidence>
<evidence type="ECO:0000256" key="6">
    <source>
        <dbReference type="ARBA" id="ARBA00023006"/>
    </source>
</evidence>
<sequence length="215" mass="24153">MLSAFPHLTAEEFAQACSDLRRRYRERDSSRGDWQSVEIIPSTDTPYLRIAKELREDAKHDAGFHVDSEDDEVEEDDDEVLNTPRKIPALIQYDILLSPVYQVPVLYFGISDLQHRYPPTMTTLYEHLIPSQFKAQAENTGVMGGVTINDHPATNRPVFFIHPCQTAEVMEASVGDKAITAEEYLLMWIGALGGCVGLSVPLALMRQETSNTMVP</sequence>
<dbReference type="EMBL" id="CP069025">
    <property type="protein sequence ID" value="QRC93481.1"/>
    <property type="molecule type" value="Genomic_DNA"/>
</dbReference>
<dbReference type="GO" id="GO:0019787">
    <property type="term" value="F:ubiquitin-like protein transferase activity"/>
    <property type="evidence" value="ECO:0007669"/>
    <property type="project" value="InterPro"/>
</dbReference>
<dbReference type="OMA" id="MGYHPDS"/>
<keyword evidence="6" id="KW-0072">Autophagy</keyword>
<dbReference type="KEGG" id="pno:SNOG_03699"/>
<evidence type="ECO:0000313" key="10">
    <source>
        <dbReference type="Proteomes" id="UP000663193"/>
    </source>
</evidence>
<protein>
    <recommendedName>
        <fullName evidence="2">Ubiquitin-like-conjugating enzyme ATG10</fullName>
    </recommendedName>
    <alternativeName>
        <fullName evidence="7">Autophagy-related protein 10</fullName>
    </alternativeName>
</protein>
<feature type="compositionally biased region" description="Acidic residues" evidence="8">
    <location>
        <begin position="68"/>
        <end position="79"/>
    </location>
</feature>
<dbReference type="InterPro" id="IPR007135">
    <property type="entry name" value="Atg3/Atg10"/>
</dbReference>
<dbReference type="FunFam" id="3.30.1460.50:FF:000013">
    <property type="entry name" value="Autophagy-related protein Atg10 (JCVI)"/>
    <property type="match status" value="1"/>
</dbReference>
<dbReference type="RefSeq" id="XP_001794251.1">
    <property type="nucleotide sequence ID" value="XM_001794199.1"/>
</dbReference>
<dbReference type="VEuPathDB" id="FungiDB:JI435_036990"/>
<keyword evidence="10" id="KW-1185">Reference proteome</keyword>
<dbReference type="OrthoDB" id="4089664at2759"/>
<dbReference type="Proteomes" id="UP000663193">
    <property type="component" value="Chromosome 3"/>
</dbReference>
<gene>
    <name evidence="9" type="ORF">JI435_036990</name>
</gene>
<dbReference type="AlphaFoldDB" id="A0A7U2HYL6"/>
<keyword evidence="5" id="KW-0813">Transport</keyword>
<keyword evidence="4" id="KW-0833">Ubl conjugation pathway</keyword>
<keyword evidence="5" id="KW-0653">Protein transport</keyword>
<evidence type="ECO:0000313" key="9">
    <source>
        <dbReference type="EMBL" id="QRC93481.1"/>
    </source>
</evidence>
<feature type="region of interest" description="Disordered" evidence="8">
    <location>
        <begin position="60"/>
        <end position="79"/>
    </location>
</feature>
<evidence type="ECO:0000256" key="5">
    <source>
        <dbReference type="ARBA" id="ARBA00022927"/>
    </source>
</evidence>
<dbReference type="PANTHER" id="PTHR14957">
    <property type="entry name" value="UBIQUITIN-LIKE-CONJUGATING ENZYME ATG10"/>
    <property type="match status" value="1"/>
</dbReference>
<reference evidence="10" key="1">
    <citation type="journal article" date="2021" name="BMC Genomics">
        <title>Chromosome-level genome assembly and manually-curated proteome of model necrotroph Parastagonospora nodorum Sn15 reveals a genome-wide trove of candidate effector homologs, and redundancy of virulence-related functions within an accessory chromosome.</title>
        <authorList>
            <person name="Bertazzoni S."/>
            <person name="Jones D.A.B."/>
            <person name="Phan H.T."/>
            <person name="Tan K.-C."/>
            <person name="Hane J.K."/>
        </authorList>
    </citation>
    <scope>NUCLEOTIDE SEQUENCE [LARGE SCALE GENOMIC DNA]</scope>
    <source>
        <strain evidence="10">SN15 / ATCC MYA-4574 / FGSC 10173)</strain>
    </source>
</reference>
<evidence type="ECO:0000256" key="4">
    <source>
        <dbReference type="ARBA" id="ARBA00022786"/>
    </source>
</evidence>
<comment type="similarity">
    <text evidence="1">Belongs to the ATG10 family.</text>
</comment>
<proteinExistence type="inferred from homology"/>
<name>A0A7U2HYL6_PHANO</name>
<accession>A0A7U2HYL6</accession>
<dbReference type="Gene3D" id="3.30.1460.50">
    <property type="match status" value="1"/>
</dbReference>
<evidence type="ECO:0000256" key="3">
    <source>
        <dbReference type="ARBA" id="ARBA00022679"/>
    </source>
</evidence>
<dbReference type="PANTHER" id="PTHR14957:SF1">
    <property type="entry name" value="UBIQUITIN-LIKE-CONJUGATING ENZYME ATG10"/>
    <property type="match status" value="1"/>
</dbReference>
<dbReference type="GO" id="GO:0015031">
    <property type="term" value="P:protein transport"/>
    <property type="evidence" value="ECO:0007669"/>
    <property type="project" value="UniProtKB-KW"/>
</dbReference>
<evidence type="ECO:0000256" key="8">
    <source>
        <dbReference type="SAM" id="MobiDB-lite"/>
    </source>
</evidence>